<feature type="transmembrane region" description="Helical" evidence="8">
    <location>
        <begin position="198"/>
        <end position="215"/>
    </location>
</feature>
<organism evidence="9 10">
    <name type="scientific">Candidatus Chloroploca mongolica</name>
    <dbReference type="NCBI Taxonomy" id="2528176"/>
    <lineage>
        <taxon>Bacteria</taxon>
        <taxon>Bacillati</taxon>
        <taxon>Chloroflexota</taxon>
        <taxon>Chloroflexia</taxon>
        <taxon>Chloroflexales</taxon>
        <taxon>Chloroflexineae</taxon>
        <taxon>Oscillochloridaceae</taxon>
        <taxon>Candidatus Chloroploca</taxon>
    </lineage>
</organism>
<evidence type="ECO:0000313" key="9">
    <source>
        <dbReference type="EMBL" id="MBP1467459.1"/>
    </source>
</evidence>
<reference evidence="9 10" key="1">
    <citation type="submission" date="2021-03" db="EMBL/GenBank/DDBJ databases">
        <authorList>
            <person name="Grouzdev D.S."/>
        </authorList>
    </citation>
    <scope>NUCLEOTIDE SEQUENCE [LARGE SCALE GENOMIC DNA]</scope>
    <source>
        <strain evidence="9 10">M50-1</strain>
    </source>
</reference>
<comment type="caution">
    <text evidence="9">The sequence shown here is derived from an EMBL/GenBank/DDBJ whole genome shotgun (WGS) entry which is preliminary data.</text>
</comment>
<evidence type="ECO:0000256" key="3">
    <source>
        <dbReference type="ARBA" id="ARBA00022448"/>
    </source>
</evidence>
<evidence type="ECO:0000256" key="2">
    <source>
        <dbReference type="ARBA" id="ARBA00006669"/>
    </source>
</evidence>
<feature type="transmembrane region" description="Helical" evidence="8">
    <location>
        <begin position="120"/>
        <end position="139"/>
    </location>
</feature>
<feature type="transmembrane region" description="Helical" evidence="8">
    <location>
        <begin position="81"/>
        <end position="99"/>
    </location>
</feature>
<gene>
    <name evidence="9" type="ORF">EYB53_017225</name>
</gene>
<dbReference type="PANTHER" id="PTHR36122:SF2">
    <property type="entry name" value="NICOTINAMIDE RIBOSIDE TRANSPORTER PNUC"/>
    <property type="match status" value="1"/>
</dbReference>
<feature type="transmembrane region" description="Helical" evidence="8">
    <location>
        <begin position="171"/>
        <end position="192"/>
    </location>
</feature>
<comment type="similarity">
    <text evidence="2">Belongs to the nicotinamide ribonucleoside (NR) uptake permease (TC 4.B.1) family.</text>
</comment>
<dbReference type="Pfam" id="PF04973">
    <property type="entry name" value="NMN_transporter"/>
    <property type="match status" value="1"/>
</dbReference>
<protein>
    <submittedName>
        <fullName evidence="9">Nicotinamide mononucleotide transporter</fullName>
    </submittedName>
</protein>
<dbReference type="Proteomes" id="UP001193081">
    <property type="component" value="Unassembled WGS sequence"/>
</dbReference>
<evidence type="ECO:0000256" key="1">
    <source>
        <dbReference type="ARBA" id="ARBA00004651"/>
    </source>
</evidence>
<dbReference type="EMBL" id="SIJK02000034">
    <property type="protein sequence ID" value="MBP1467459.1"/>
    <property type="molecule type" value="Genomic_DNA"/>
</dbReference>
<evidence type="ECO:0000256" key="6">
    <source>
        <dbReference type="ARBA" id="ARBA00022989"/>
    </source>
</evidence>
<feature type="transmembrane region" description="Helical" evidence="8">
    <location>
        <begin position="145"/>
        <end position="164"/>
    </location>
</feature>
<name>A0ABS4DDP8_9CHLR</name>
<keyword evidence="5 8" id="KW-0812">Transmembrane</keyword>
<evidence type="ECO:0000256" key="5">
    <source>
        <dbReference type="ARBA" id="ARBA00022692"/>
    </source>
</evidence>
<dbReference type="PANTHER" id="PTHR36122">
    <property type="entry name" value="NICOTINAMIDE RIBOSIDE TRANSPORTER PNUC"/>
    <property type="match status" value="1"/>
</dbReference>
<evidence type="ECO:0000256" key="4">
    <source>
        <dbReference type="ARBA" id="ARBA00022475"/>
    </source>
</evidence>
<keyword evidence="10" id="KW-1185">Reference proteome</keyword>
<keyword evidence="4" id="KW-1003">Cell membrane</keyword>
<dbReference type="RefSeq" id="WP_135479657.1">
    <property type="nucleotide sequence ID" value="NZ_SIJK02000034.1"/>
</dbReference>
<keyword evidence="3" id="KW-0813">Transport</keyword>
<evidence type="ECO:0000313" key="10">
    <source>
        <dbReference type="Proteomes" id="UP001193081"/>
    </source>
</evidence>
<keyword evidence="7 8" id="KW-0472">Membrane</keyword>
<feature type="transmembrane region" description="Helical" evidence="8">
    <location>
        <begin position="14"/>
        <end position="35"/>
    </location>
</feature>
<evidence type="ECO:0000256" key="8">
    <source>
        <dbReference type="SAM" id="Phobius"/>
    </source>
</evidence>
<comment type="subcellular location">
    <subcellularLocation>
        <location evidence="1">Cell membrane</location>
        <topology evidence="1">Multi-pass membrane protein</topology>
    </subcellularLocation>
</comment>
<dbReference type="NCBIfam" id="TIGR01528">
    <property type="entry name" value="NMN_trans_PnuC"/>
    <property type="match status" value="1"/>
</dbReference>
<evidence type="ECO:0000256" key="7">
    <source>
        <dbReference type="ARBA" id="ARBA00023136"/>
    </source>
</evidence>
<accession>A0ABS4DDP8</accession>
<keyword evidence="6 8" id="KW-1133">Transmembrane helix</keyword>
<proteinExistence type="inferred from homology"/>
<sequence>MTLEASQSKRLDRVWLAFLMIAGGALSAFLATSVFDATVSLSGILCVGLIAIGRREGYLVGLYNSLSYSILAYNNGLFGEVYLNLLFFVPTGVIGYVLWSRHTSQDRTVEMRQLGWPQRFTIGAICIACTVGLGLLLGLNPRQNTPFIDASTNVLSIVATFLMMWRYKEQWLLYILLNLVTIVMWLLRFMAGGAAGDLMIMMWSLFLLNALFGSWRWHMGAKSAMPAKAGVNTEVGTCDVV</sequence>
<dbReference type="InterPro" id="IPR006419">
    <property type="entry name" value="NMN_transpt_PnuC"/>
</dbReference>